<evidence type="ECO:0000256" key="1">
    <source>
        <dbReference type="SAM" id="MobiDB-lite"/>
    </source>
</evidence>
<name>A0ABN9BLL0_9NEOB</name>
<protein>
    <submittedName>
        <fullName evidence="2">Uncharacterized protein</fullName>
    </submittedName>
</protein>
<organism evidence="2 3">
    <name type="scientific">Staurois parvus</name>
    <dbReference type="NCBI Taxonomy" id="386267"/>
    <lineage>
        <taxon>Eukaryota</taxon>
        <taxon>Metazoa</taxon>
        <taxon>Chordata</taxon>
        <taxon>Craniata</taxon>
        <taxon>Vertebrata</taxon>
        <taxon>Euteleostomi</taxon>
        <taxon>Amphibia</taxon>
        <taxon>Batrachia</taxon>
        <taxon>Anura</taxon>
        <taxon>Neobatrachia</taxon>
        <taxon>Ranoidea</taxon>
        <taxon>Ranidae</taxon>
        <taxon>Staurois</taxon>
    </lineage>
</organism>
<feature type="region of interest" description="Disordered" evidence="1">
    <location>
        <begin position="1"/>
        <end position="50"/>
    </location>
</feature>
<evidence type="ECO:0000313" key="3">
    <source>
        <dbReference type="Proteomes" id="UP001162483"/>
    </source>
</evidence>
<gene>
    <name evidence="2" type="ORF">SPARVUS_LOCUS3157326</name>
</gene>
<reference evidence="2" key="1">
    <citation type="submission" date="2023-05" db="EMBL/GenBank/DDBJ databases">
        <authorList>
            <person name="Stuckert A."/>
        </authorList>
    </citation>
    <scope>NUCLEOTIDE SEQUENCE</scope>
</reference>
<comment type="caution">
    <text evidence="2">The sequence shown here is derived from an EMBL/GenBank/DDBJ whole genome shotgun (WGS) entry which is preliminary data.</text>
</comment>
<feature type="compositionally biased region" description="Basic and acidic residues" evidence="1">
    <location>
        <begin position="1"/>
        <end position="10"/>
    </location>
</feature>
<accession>A0ABN9BLL0</accession>
<dbReference type="Proteomes" id="UP001162483">
    <property type="component" value="Unassembled WGS sequence"/>
</dbReference>
<evidence type="ECO:0000313" key="2">
    <source>
        <dbReference type="EMBL" id="CAI9548500.1"/>
    </source>
</evidence>
<keyword evidence="3" id="KW-1185">Reference proteome</keyword>
<dbReference type="EMBL" id="CATNWA010004715">
    <property type="protein sequence ID" value="CAI9548500.1"/>
    <property type="molecule type" value="Genomic_DNA"/>
</dbReference>
<sequence length="50" mass="5394">MEILRPHVVESDPAGQSNNDLGEPPKELAQESPGLQGWKKLLTGDTGEHS</sequence>
<proteinExistence type="predicted"/>